<dbReference type="EMBL" id="LTAZ01000004">
    <property type="protein sequence ID" value="KYH26365.1"/>
    <property type="molecule type" value="Genomic_DNA"/>
</dbReference>
<dbReference type="InterPro" id="IPR002068">
    <property type="entry name" value="A-crystallin/Hsp20_dom"/>
</dbReference>
<dbReference type="Gene3D" id="2.60.40.790">
    <property type="match status" value="1"/>
</dbReference>
<protein>
    <submittedName>
        <fullName evidence="4">Hsp20/alpha crystallin family protein</fullName>
    </submittedName>
</protein>
<dbReference type="SUPFAM" id="SSF49764">
    <property type="entry name" value="HSP20-like chaperones"/>
    <property type="match status" value="1"/>
</dbReference>
<organism evidence="4 5">
    <name type="scientific">Halalkalicoccus paucihalophilus</name>
    <dbReference type="NCBI Taxonomy" id="1008153"/>
    <lineage>
        <taxon>Archaea</taxon>
        <taxon>Methanobacteriati</taxon>
        <taxon>Methanobacteriota</taxon>
        <taxon>Stenosarchaea group</taxon>
        <taxon>Halobacteria</taxon>
        <taxon>Halobacteriales</taxon>
        <taxon>Halococcaceae</taxon>
        <taxon>Halalkalicoccus</taxon>
    </lineage>
</organism>
<keyword evidence="5" id="KW-1185">Reference proteome</keyword>
<evidence type="ECO:0000313" key="4">
    <source>
        <dbReference type="EMBL" id="KYH26365.1"/>
    </source>
</evidence>
<dbReference type="InterPro" id="IPR008978">
    <property type="entry name" value="HSP20-like_chaperone"/>
</dbReference>
<dbReference type="Proteomes" id="UP000075321">
    <property type="component" value="Unassembled WGS sequence"/>
</dbReference>
<comment type="similarity">
    <text evidence="1 2">Belongs to the small heat shock protein (HSP20) family.</text>
</comment>
<comment type="caution">
    <text evidence="4">The sequence shown here is derived from an EMBL/GenBank/DDBJ whole genome shotgun (WGS) entry which is preliminary data.</text>
</comment>
<evidence type="ECO:0000256" key="2">
    <source>
        <dbReference type="RuleBase" id="RU003616"/>
    </source>
</evidence>
<dbReference type="PATRIC" id="fig|1008153.3.peg.1477"/>
<evidence type="ECO:0000256" key="1">
    <source>
        <dbReference type="PROSITE-ProRule" id="PRU00285"/>
    </source>
</evidence>
<proteinExistence type="inferred from homology"/>
<dbReference type="AlphaFoldDB" id="A0A151AFJ1"/>
<name>A0A151AFJ1_9EURY</name>
<feature type="domain" description="SHSP" evidence="3">
    <location>
        <begin position="20"/>
        <end position="132"/>
    </location>
</feature>
<dbReference type="CDD" id="cd06464">
    <property type="entry name" value="ACD_sHsps-like"/>
    <property type="match status" value="1"/>
</dbReference>
<evidence type="ECO:0000259" key="3">
    <source>
        <dbReference type="PROSITE" id="PS01031"/>
    </source>
</evidence>
<gene>
    <name evidence="4" type="ORF">HAPAU_14630</name>
</gene>
<dbReference type="PROSITE" id="PS01031">
    <property type="entry name" value="SHSP"/>
    <property type="match status" value="1"/>
</dbReference>
<accession>A0A151AFJ1</accession>
<evidence type="ECO:0000313" key="5">
    <source>
        <dbReference type="Proteomes" id="UP000075321"/>
    </source>
</evidence>
<dbReference type="Pfam" id="PF00011">
    <property type="entry name" value="HSP20"/>
    <property type="match status" value="1"/>
</dbReference>
<sequence>MTAGFFAPATLVGDMSALREALRELPEAVFADLLDRDEEYLVVIDLPGATGETTDITAEDSRVRIEARREKDAPQGFEYLREDRPLFLDLELPLPPDAIGEESHATLEQGVLELYVPRREPAGETTIPIEDA</sequence>
<reference evidence="4 5" key="1">
    <citation type="submission" date="2016-02" db="EMBL/GenBank/DDBJ databases">
        <title>Genome sequence of Halalkalicoccus paucihalophilus DSM 24557.</title>
        <authorList>
            <person name="Poehlein A."/>
            <person name="Daniel R."/>
        </authorList>
    </citation>
    <scope>NUCLEOTIDE SEQUENCE [LARGE SCALE GENOMIC DNA]</scope>
    <source>
        <strain evidence="4 5">DSM 24557</strain>
    </source>
</reference>